<evidence type="ECO:0000256" key="1">
    <source>
        <dbReference type="SAM" id="MobiDB-lite"/>
    </source>
</evidence>
<organism evidence="2 3">
    <name type="scientific">Astyanax mexicanus</name>
    <name type="common">Blind cave fish</name>
    <name type="synonym">Astyanax fasciatus mexicanus</name>
    <dbReference type="NCBI Taxonomy" id="7994"/>
    <lineage>
        <taxon>Eukaryota</taxon>
        <taxon>Metazoa</taxon>
        <taxon>Chordata</taxon>
        <taxon>Craniata</taxon>
        <taxon>Vertebrata</taxon>
        <taxon>Euteleostomi</taxon>
        <taxon>Actinopterygii</taxon>
        <taxon>Neopterygii</taxon>
        <taxon>Teleostei</taxon>
        <taxon>Ostariophysi</taxon>
        <taxon>Characiformes</taxon>
        <taxon>Characoidei</taxon>
        <taxon>Acestrorhamphidae</taxon>
        <taxon>Acestrorhamphinae</taxon>
        <taxon>Astyanax</taxon>
    </lineage>
</organism>
<dbReference type="InterPro" id="IPR052679">
    <property type="entry name" value="Cell_Prolif_Regulator"/>
</dbReference>
<comment type="caution">
    <text evidence="2">The sequence shown here is derived from an EMBL/GenBank/DDBJ whole genome shotgun (WGS) entry which is preliminary data.</text>
</comment>
<proteinExistence type="predicted"/>
<feature type="compositionally biased region" description="Basic and acidic residues" evidence="1">
    <location>
        <begin position="508"/>
        <end position="522"/>
    </location>
</feature>
<feature type="region of interest" description="Disordered" evidence="1">
    <location>
        <begin position="282"/>
        <end position="307"/>
    </location>
</feature>
<feature type="compositionally biased region" description="Basic and acidic residues" evidence="1">
    <location>
        <begin position="282"/>
        <end position="296"/>
    </location>
</feature>
<accession>A0A8T2L5N8</accession>
<dbReference type="Proteomes" id="UP000752171">
    <property type="component" value="Unassembled WGS sequence"/>
</dbReference>
<dbReference type="PANTHER" id="PTHR35079">
    <property type="entry name" value="LUNG ADENOMA SUSCEPTIBILITY PROTEIN 2"/>
    <property type="match status" value="1"/>
</dbReference>
<feature type="compositionally biased region" description="Polar residues" evidence="1">
    <location>
        <begin position="457"/>
        <end position="467"/>
    </location>
</feature>
<dbReference type="AlphaFoldDB" id="A0A8T2L5N8"/>
<protein>
    <submittedName>
        <fullName evidence="2">Lung adenoma susceptibility protein 2</fullName>
    </submittedName>
</protein>
<evidence type="ECO:0000313" key="2">
    <source>
        <dbReference type="EMBL" id="KAG9266127.1"/>
    </source>
</evidence>
<dbReference type="EMBL" id="JAICCE010000017">
    <property type="protein sequence ID" value="KAG9266127.1"/>
    <property type="molecule type" value="Genomic_DNA"/>
</dbReference>
<feature type="region of interest" description="Disordered" evidence="1">
    <location>
        <begin position="448"/>
        <end position="530"/>
    </location>
</feature>
<name>A0A8T2L5N8_ASTMX</name>
<reference evidence="2 3" key="1">
    <citation type="submission" date="2021-07" db="EMBL/GenBank/DDBJ databases">
        <authorList>
            <person name="Imarazene B."/>
            <person name="Zahm M."/>
            <person name="Klopp C."/>
            <person name="Cabau C."/>
            <person name="Beille S."/>
            <person name="Jouanno E."/>
            <person name="Castinel A."/>
            <person name="Lluch J."/>
            <person name="Gil L."/>
            <person name="Kuchtly C."/>
            <person name="Lopez Roques C."/>
            <person name="Donnadieu C."/>
            <person name="Parrinello H."/>
            <person name="Journot L."/>
            <person name="Du K."/>
            <person name="Schartl M."/>
            <person name="Retaux S."/>
            <person name="Guiguen Y."/>
        </authorList>
    </citation>
    <scope>NUCLEOTIDE SEQUENCE [LARGE SCALE GENOMIC DNA]</scope>
    <source>
        <strain evidence="2">Pach_M1</strain>
        <tissue evidence="2">Testis</tissue>
    </source>
</reference>
<gene>
    <name evidence="2" type="primary">LAS2</name>
    <name evidence="2" type="ORF">AMEX_G20632</name>
</gene>
<dbReference type="PANTHER" id="PTHR35079:SF1">
    <property type="entry name" value="LUNG ADENOMA SUSCEPTIBILITY PROTEIN 2"/>
    <property type="match status" value="1"/>
</dbReference>
<feature type="region of interest" description="Disordered" evidence="1">
    <location>
        <begin position="404"/>
        <end position="429"/>
    </location>
</feature>
<evidence type="ECO:0000313" key="3">
    <source>
        <dbReference type="Proteomes" id="UP000752171"/>
    </source>
</evidence>
<feature type="region of interest" description="Disordered" evidence="1">
    <location>
        <begin position="154"/>
        <end position="230"/>
    </location>
</feature>
<feature type="compositionally biased region" description="Basic and acidic residues" evidence="1">
    <location>
        <begin position="185"/>
        <end position="198"/>
    </location>
</feature>
<sequence length="530" mass="58268">MGSVDGLLSPESTVTSLLASSGRLKSSLNPEPVHTIRYKDRNYESASEALDAYIADFQQNLQISKPFVGHLELSKGPATAVLHHSGYRNRDVLKESLTEKELDFLNLPVRPKHRGSDRLSMTTDDLLLLPSDGSLPVTRTSAFLSQSESYSLGHSANSSSWSRSRHGDTPQSSRTHRHRTAVSNPHRERASGRERSQCVDELLLSSSRITPRKLPPTKTDPPGSLPSQHLPRWITSHKSEMNFSGVTSIPDLKYPIWLRECDVPIQTVSDTPAVPCWVSELEKNSDKGQQDPKDQLKGQGGGSSDQTTLRELRLQFTETLGAAESRGAVYDSGELFRGDRIGSLIKRAEQVLTSPSLGLGGRTQDLHGSPGGTEELLEAEHSWENPPVTFKSPVPVGDAEEQLTVDESLRDTAEKSIGSSSGYSSRKHHGPVEALKQMLFSLQAVEQRVTQHEENGSKSISSVTAPNLDQMEDQELKELPQTDTEDHDSAPGGQSLQRALHHLGRLKSLVDEMNEKKARELQPRGNEGQS</sequence>